<comment type="function">
    <text evidence="11">Involved in the biosynthesis of isoprenoids. Catalyzes the 1,3-allylic rearrangement of the homoallylic substrate isopentenyl (IPP) to its allylic isomer, dimethylallyl diphosphate (DMAPP).</text>
</comment>
<feature type="binding site" evidence="11">
    <location>
        <begin position="8"/>
        <end position="9"/>
    </location>
    <ligand>
        <name>substrate</name>
    </ligand>
</feature>
<evidence type="ECO:0000259" key="12">
    <source>
        <dbReference type="Pfam" id="PF01070"/>
    </source>
</evidence>
<feature type="domain" description="FMN-dependent dehydrogenase" evidence="12">
    <location>
        <begin position="161"/>
        <end position="330"/>
    </location>
</feature>
<dbReference type="InterPro" id="IPR013785">
    <property type="entry name" value="Aldolase_TIM"/>
</dbReference>
<reference evidence="13 14" key="1">
    <citation type="submission" date="2023-10" db="EMBL/GenBank/DDBJ databases">
        <authorList>
            <person name="Botero Cardona J."/>
        </authorList>
    </citation>
    <scope>NUCLEOTIDE SEQUENCE [LARGE SCALE GENOMIC DNA]</scope>
    <source>
        <strain evidence="13 14">R-54839</strain>
    </source>
</reference>
<keyword evidence="6 11" id="KW-0460">Magnesium</keyword>
<comment type="cofactor">
    <cofactor evidence="1 11">
        <name>FMN</name>
        <dbReference type="ChEBI" id="CHEBI:58210"/>
    </cofactor>
</comment>
<feature type="binding site" evidence="11">
    <location>
        <position position="128"/>
    </location>
    <ligand>
        <name>FMN</name>
        <dbReference type="ChEBI" id="CHEBI:58210"/>
    </ligand>
</feature>
<feature type="binding site" evidence="11">
    <location>
        <position position="219"/>
    </location>
    <ligand>
        <name>FMN</name>
        <dbReference type="ChEBI" id="CHEBI:58210"/>
    </ligand>
</feature>
<sequence length="346" mass="37397">MNHAQSNRKNEHLSLATKFWREEKNPVIGPTFDDVRWVPGPLNNQSVATVDHSVELFGQHFDWPFYIEAMTGGSASTMRVNADLATVASKKNLAMAVGSQSVALKDAAQAASFQIVREKHPDGFLFANLGADHPIENVRAAVNMIEANAIEIHVNLAQELAMAEGDRRFYWLDNLASVIAKSPVPVIIKEVGFGMGPDLIKQLAALKPAAINIGGANGTSFAKIEQARDRQNENPIDFSAFGLSTVESLLAAEKSETKTPIIATGGIQSAKNITTSLMLGASLASSAGYFLKTLMADGPAGLEAEISLWQQQLPLYMTLLGAQRVENLVQAKRLYSPNLTNSLKQL</sequence>
<dbReference type="Gene3D" id="3.20.20.70">
    <property type="entry name" value="Aldolase class I"/>
    <property type="match status" value="1"/>
</dbReference>
<evidence type="ECO:0000256" key="3">
    <source>
        <dbReference type="ARBA" id="ARBA00022630"/>
    </source>
</evidence>
<dbReference type="EC" id="5.3.3.2" evidence="11"/>
<dbReference type="InterPro" id="IPR000262">
    <property type="entry name" value="FMN-dep_DH"/>
</dbReference>
<dbReference type="Proteomes" id="UP001314261">
    <property type="component" value="Unassembled WGS sequence"/>
</dbReference>
<dbReference type="PANTHER" id="PTHR43665">
    <property type="entry name" value="ISOPENTENYL-DIPHOSPHATE DELTA-ISOMERASE"/>
    <property type="match status" value="1"/>
</dbReference>
<evidence type="ECO:0000256" key="11">
    <source>
        <dbReference type="HAMAP-Rule" id="MF_00354"/>
    </source>
</evidence>
<keyword evidence="2 11" id="KW-0963">Cytoplasm</keyword>
<evidence type="ECO:0000256" key="10">
    <source>
        <dbReference type="ARBA" id="ARBA00025810"/>
    </source>
</evidence>
<gene>
    <name evidence="11" type="primary">fni</name>
    <name evidence="13" type="ORF">R54839_PPFHFPJH_01263</name>
</gene>
<feature type="binding site" evidence="11">
    <location>
        <position position="99"/>
    </location>
    <ligand>
        <name>FMN</name>
        <dbReference type="ChEBI" id="CHEBI:58210"/>
    </ligand>
</feature>
<comment type="subunit">
    <text evidence="10 11">Homooctamer. Dimer of tetramers.</text>
</comment>
<evidence type="ECO:0000256" key="6">
    <source>
        <dbReference type="ARBA" id="ARBA00022842"/>
    </source>
</evidence>
<evidence type="ECO:0000256" key="8">
    <source>
        <dbReference type="ARBA" id="ARBA00023229"/>
    </source>
</evidence>
<comment type="catalytic activity">
    <reaction evidence="11">
        <text>isopentenyl diphosphate = dimethylallyl diphosphate</text>
        <dbReference type="Rhea" id="RHEA:23284"/>
        <dbReference type="ChEBI" id="CHEBI:57623"/>
        <dbReference type="ChEBI" id="CHEBI:128769"/>
        <dbReference type="EC" id="5.3.3.2"/>
    </reaction>
</comment>
<keyword evidence="5 11" id="KW-0479">Metal-binding</keyword>
<dbReference type="SUPFAM" id="SSF51395">
    <property type="entry name" value="FMN-linked oxidoreductases"/>
    <property type="match status" value="1"/>
</dbReference>
<keyword evidence="14" id="KW-1185">Reference proteome</keyword>
<evidence type="ECO:0000256" key="1">
    <source>
        <dbReference type="ARBA" id="ARBA00001917"/>
    </source>
</evidence>
<keyword evidence="7 11" id="KW-0521">NADP</keyword>
<comment type="similarity">
    <text evidence="11">Belongs to the IPP isomerase type 2 family.</text>
</comment>
<evidence type="ECO:0000256" key="2">
    <source>
        <dbReference type="ARBA" id="ARBA00022490"/>
    </source>
</evidence>
<feature type="binding site" evidence="11">
    <location>
        <begin position="287"/>
        <end position="288"/>
    </location>
    <ligand>
        <name>FMN</name>
        <dbReference type="ChEBI" id="CHEBI:58210"/>
    </ligand>
</feature>
<dbReference type="InterPro" id="IPR011179">
    <property type="entry name" value="IPdP_isomerase"/>
</dbReference>
<evidence type="ECO:0000313" key="14">
    <source>
        <dbReference type="Proteomes" id="UP001314261"/>
    </source>
</evidence>
<comment type="subcellular location">
    <subcellularLocation>
        <location evidence="11">Cytoplasm</location>
    </subcellularLocation>
</comment>
<keyword evidence="4 11" id="KW-0288">FMN</keyword>
<dbReference type="HAMAP" id="MF_00354">
    <property type="entry name" value="Idi_2"/>
    <property type="match status" value="1"/>
</dbReference>
<keyword evidence="8 11" id="KW-0414">Isoprene biosynthesis</keyword>
<feature type="binding site" evidence="11">
    <location>
        <begin position="69"/>
        <end position="71"/>
    </location>
    <ligand>
        <name>FMN</name>
        <dbReference type="ChEBI" id="CHEBI:58210"/>
    </ligand>
</feature>
<feature type="binding site" evidence="11">
    <location>
        <position position="159"/>
    </location>
    <ligand>
        <name>Mg(2+)</name>
        <dbReference type="ChEBI" id="CHEBI:18420"/>
    </ligand>
</feature>
<feature type="binding site" evidence="11">
    <location>
        <position position="189"/>
    </location>
    <ligand>
        <name>FMN</name>
        <dbReference type="ChEBI" id="CHEBI:58210"/>
    </ligand>
</feature>
<evidence type="ECO:0000313" key="13">
    <source>
        <dbReference type="EMBL" id="CAK1249025.1"/>
    </source>
</evidence>
<evidence type="ECO:0000256" key="9">
    <source>
        <dbReference type="ARBA" id="ARBA00023235"/>
    </source>
</evidence>
<name>A0ABM9MYL0_9LACO</name>
<dbReference type="PANTHER" id="PTHR43665:SF1">
    <property type="entry name" value="ISOPENTENYL-DIPHOSPHATE DELTA-ISOMERASE"/>
    <property type="match status" value="1"/>
</dbReference>
<dbReference type="PIRSF" id="PIRSF003314">
    <property type="entry name" value="IPP_isomerase"/>
    <property type="match status" value="1"/>
</dbReference>
<dbReference type="NCBIfam" id="TIGR02151">
    <property type="entry name" value="IPP_isom_2"/>
    <property type="match status" value="1"/>
</dbReference>
<dbReference type="GO" id="GO:0004452">
    <property type="term" value="F:isopentenyl-diphosphate delta-isomerase activity"/>
    <property type="evidence" value="ECO:0007669"/>
    <property type="project" value="UniProtKB-EC"/>
</dbReference>
<feature type="binding site" evidence="11">
    <location>
        <position position="158"/>
    </location>
    <ligand>
        <name>substrate</name>
    </ligand>
</feature>
<evidence type="ECO:0000256" key="7">
    <source>
        <dbReference type="ARBA" id="ARBA00022857"/>
    </source>
</evidence>
<comment type="cofactor">
    <cofactor evidence="11">
        <name>Mg(2+)</name>
        <dbReference type="ChEBI" id="CHEBI:18420"/>
    </cofactor>
</comment>
<protein>
    <recommendedName>
        <fullName evidence="11">Isopentenyl-diphosphate delta-isomerase</fullName>
        <shortName evidence="11">IPP isomerase</shortName>
        <ecNumber evidence="11">5.3.3.2</ecNumber>
    </recommendedName>
    <alternativeName>
        <fullName evidence="11">Isopentenyl diphosphate:dimethylallyl diphosphate isomerase</fullName>
    </alternativeName>
    <alternativeName>
        <fullName evidence="11">Isopentenyl pyrophosphate isomerase</fullName>
    </alternativeName>
    <alternativeName>
        <fullName evidence="11">Type 2 isopentenyl diphosphate isomerase</fullName>
        <shortName evidence="11">IDI-2</shortName>
    </alternativeName>
</protein>
<dbReference type="Pfam" id="PF01070">
    <property type="entry name" value="FMN_dh"/>
    <property type="match status" value="1"/>
</dbReference>
<evidence type="ECO:0000256" key="5">
    <source>
        <dbReference type="ARBA" id="ARBA00022723"/>
    </source>
</evidence>
<evidence type="ECO:0000256" key="4">
    <source>
        <dbReference type="ARBA" id="ARBA00022643"/>
    </source>
</evidence>
<dbReference type="EMBL" id="CAUZLR010000008">
    <property type="protein sequence ID" value="CAK1249025.1"/>
    <property type="molecule type" value="Genomic_DNA"/>
</dbReference>
<comment type="caution">
    <text evidence="13">The sequence shown here is derived from an EMBL/GenBank/DDBJ whole genome shotgun (WGS) entry which is preliminary data.</text>
</comment>
<accession>A0ABM9MYL0</accession>
<comment type="caution">
    <text evidence="11">Lacks conserved residue(s) required for the propagation of feature annotation.</text>
</comment>
<proteinExistence type="inferred from homology"/>
<keyword evidence="3 11" id="KW-0285">Flavoprotein</keyword>
<organism evidence="13 14">
    <name type="scientific">Fructobacillus fructosus</name>
    <dbReference type="NCBI Taxonomy" id="1631"/>
    <lineage>
        <taxon>Bacteria</taxon>
        <taxon>Bacillati</taxon>
        <taxon>Bacillota</taxon>
        <taxon>Bacilli</taxon>
        <taxon>Lactobacillales</taxon>
        <taxon>Lactobacillaceae</taxon>
        <taxon>Fructobacillus</taxon>
    </lineage>
</organism>
<keyword evidence="9 11" id="KW-0413">Isomerase</keyword>
<comment type="cofactor">
    <cofactor evidence="11">
        <name>NADPH</name>
        <dbReference type="ChEBI" id="CHEBI:57783"/>
    </cofactor>
</comment>